<protein>
    <submittedName>
        <fullName evidence="1">Uncharacterized protein</fullName>
    </submittedName>
</protein>
<accession>A0ABZ2A4P7</accession>
<dbReference type="Proteomes" id="UP001432209">
    <property type="component" value="Chromosome"/>
</dbReference>
<proteinExistence type="predicted"/>
<evidence type="ECO:0000313" key="2">
    <source>
        <dbReference type="Proteomes" id="UP001432209"/>
    </source>
</evidence>
<keyword evidence="2" id="KW-1185">Reference proteome</keyword>
<organism evidence="1 2">
    <name type="scientific">Streptomyces niveus</name>
    <name type="common">Streptomyces spheroides</name>
    <dbReference type="NCBI Taxonomy" id="193462"/>
    <lineage>
        <taxon>Bacteria</taxon>
        <taxon>Bacillati</taxon>
        <taxon>Actinomycetota</taxon>
        <taxon>Actinomycetes</taxon>
        <taxon>Kitasatosporales</taxon>
        <taxon>Streptomycetaceae</taxon>
        <taxon>Streptomyces</taxon>
    </lineage>
</organism>
<sequence length="98" mass="10348">MPTWITARRLGATAVLYAVFVGGWFLGQPLPHVGCDTPDPSYVAEGPDTIAEPGQVSAVLGRMAHQVATADVVTISTSVLCDGTPTPRLVAWVTGDWR</sequence>
<name>A0ABZ2A4P7_STRNV</name>
<dbReference type="EMBL" id="CP109495">
    <property type="protein sequence ID" value="WUX52429.1"/>
    <property type="molecule type" value="Genomic_DNA"/>
</dbReference>
<gene>
    <name evidence="1" type="ORF">OG442_13300</name>
</gene>
<dbReference type="RefSeq" id="WP_329076088.1">
    <property type="nucleotide sequence ID" value="NZ_CP108849.2"/>
</dbReference>
<reference evidence="1" key="1">
    <citation type="submission" date="2022-10" db="EMBL/GenBank/DDBJ databases">
        <title>The complete genomes of actinobacterial strains from the NBC collection.</title>
        <authorList>
            <person name="Joergensen T.S."/>
            <person name="Alvarez Arevalo M."/>
            <person name="Sterndorff E.B."/>
            <person name="Faurdal D."/>
            <person name="Vuksanovic O."/>
            <person name="Mourched A.-S."/>
            <person name="Charusanti P."/>
            <person name="Shaw S."/>
            <person name="Blin K."/>
            <person name="Weber T."/>
        </authorList>
    </citation>
    <scope>NUCLEOTIDE SEQUENCE</scope>
    <source>
        <strain evidence="1">NBC_01432</strain>
    </source>
</reference>
<dbReference type="GeneID" id="91344754"/>
<evidence type="ECO:0000313" key="1">
    <source>
        <dbReference type="EMBL" id="WUX52429.1"/>
    </source>
</evidence>